<evidence type="ECO:0000313" key="2">
    <source>
        <dbReference type="Proteomes" id="UP000800303"/>
    </source>
</evidence>
<reference evidence="1 2" key="1">
    <citation type="submission" date="2020-01" db="EMBL/GenBank/DDBJ databases">
        <title>Polyphasic characterisation and genomic insights into a novel alkali tolerant bacterium VR-M41.</title>
        <authorList>
            <person name="Vemuluri V.R."/>
        </authorList>
    </citation>
    <scope>NUCLEOTIDE SEQUENCE [LARGE SCALE GENOMIC DNA]</scope>
    <source>
        <strain evidence="1 2">VR-M41</strain>
    </source>
</reference>
<protein>
    <submittedName>
        <fullName evidence="1">Uncharacterized protein</fullName>
    </submittedName>
</protein>
<dbReference type="Proteomes" id="UP000800303">
    <property type="component" value="Unassembled WGS sequence"/>
</dbReference>
<dbReference type="EMBL" id="JAAFGS010000006">
    <property type="protein sequence ID" value="NGZ76936.1"/>
    <property type="molecule type" value="Genomic_DNA"/>
</dbReference>
<sequence length="157" mass="18406">MNYQFLITLSISELIFYPDEFEEYHEAQAAVRQLAEELGIDFPMTEIYDRYLKMRVNTGDVLLFRAGSGKNLIVIDTYREPYDQLNVVRFGAQIAGTDERLPSVRRLFRELHDGCEVQIRYEEGQGILHNMINPANYPLDIRMDPYRYEQQLKVFGG</sequence>
<evidence type="ECO:0000313" key="1">
    <source>
        <dbReference type="EMBL" id="NGZ76936.1"/>
    </source>
</evidence>
<accession>A0ABX0F7J5</accession>
<organism evidence="1 2">
    <name type="scientific">Saccharibacillus alkalitolerans</name>
    <dbReference type="NCBI Taxonomy" id="2705290"/>
    <lineage>
        <taxon>Bacteria</taxon>
        <taxon>Bacillati</taxon>
        <taxon>Bacillota</taxon>
        <taxon>Bacilli</taxon>
        <taxon>Bacillales</taxon>
        <taxon>Paenibacillaceae</taxon>
        <taxon>Saccharibacillus</taxon>
    </lineage>
</organism>
<dbReference type="RefSeq" id="WP_166276372.1">
    <property type="nucleotide sequence ID" value="NZ_JAAFGS010000006.1"/>
</dbReference>
<keyword evidence="2" id="KW-1185">Reference proteome</keyword>
<gene>
    <name evidence="1" type="ORF">GYN08_16640</name>
</gene>
<name>A0ABX0F7J5_9BACL</name>
<comment type="caution">
    <text evidence="1">The sequence shown here is derived from an EMBL/GenBank/DDBJ whole genome shotgun (WGS) entry which is preliminary data.</text>
</comment>
<proteinExistence type="predicted"/>